<dbReference type="GO" id="GO:0008422">
    <property type="term" value="F:beta-glucosidase activity"/>
    <property type="evidence" value="ECO:0007669"/>
    <property type="project" value="TreeGrafter"/>
</dbReference>
<keyword evidence="2" id="KW-0378">Hydrolase</keyword>
<dbReference type="Gene3D" id="3.20.20.80">
    <property type="entry name" value="Glycosidases"/>
    <property type="match status" value="1"/>
</dbReference>
<evidence type="ECO:0000256" key="4">
    <source>
        <dbReference type="RuleBase" id="RU003690"/>
    </source>
</evidence>
<evidence type="ECO:0000256" key="2">
    <source>
        <dbReference type="ARBA" id="ARBA00022801"/>
    </source>
</evidence>
<dbReference type="EMBL" id="PCRF01000233">
    <property type="protein sequence ID" value="PIP15907.1"/>
    <property type="molecule type" value="Genomic_DNA"/>
</dbReference>
<dbReference type="InterPro" id="IPR017853">
    <property type="entry name" value="GH"/>
</dbReference>
<protein>
    <submittedName>
        <fullName evidence="5">Beta-glucosidase</fullName>
    </submittedName>
</protein>
<accession>A0A2G9Y9K7</accession>
<evidence type="ECO:0000313" key="5">
    <source>
        <dbReference type="EMBL" id="PIP15907.1"/>
    </source>
</evidence>
<dbReference type="GO" id="GO:0005829">
    <property type="term" value="C:cytosol"/>
    <property type="evidence" value="ECO:0007669"/>
    <property type="project" value="TreeGrafter"/>
</dbReference>
<gene>
    <name evidence="5" type="ORF">COX46_04785</name>
</gene>
<dbReference type="PANTHER" id="PTHR10353:SF36">
    <property type="entry name" value="LP05116P"/>
    <property type="match status" value="1"/>
</dbReference>
<proteinExistence type="inferred from homology"/>
<reference evidence="5 6" key="1">
    <citation type="submission" date="2017-09" db="EMBL/GenBank/DDBJ databases">
        <title>Depth-based differentiation of microbial function through sediment-hosted aquifers and enrichment of novel symbionts in the deep terrestrial subsurface.</title>
        <authorList>
            <person name="Probst A.J."/>
            <person name="Ladd B."/>
            <person name="Jarett J.K."/>
            <person name="Geller-Mcgrath D.E."/>
            <person name="Sieber C.M."/>
            <person name="Emerson J.B."/>
            <person name="Anantharaman K."/>
            <person name="Thomas B.C."/>
            <person name="Malmstrom R."/>
            <person name="Stieglmeier M."/>
            <person name="Klingl A."/>
            <person name="Woyke T."/>
            <person name="Ryan C.M."/>
            <person name="Banfield J.F."/>
        </authorList>
    </citation>
    <scope>NUCLEOTIDE SEQUENCE [LARGE SCALE GENOMIC DNA]</scope>
    <source>
        <strain evidence="5">CG23_combo_of_CG06-09_8_20_14_all_48_7</strain>
    </source>
</reference>
<dbReference type="PANTHER" id="PTHR10353">
    <property type="entry name" value="GLYCOSYL HYDROLASE"/>
    <property type="match status" value="1"/>
</dbReference>
<keyword evidence="3" id="KW-0326">Glycosidase</keyword>
<evidence type="ECO:0000256" key="3">
    <source>
        <dbReference type="ARBA" id="ARBA00023295"/>
    </source>
</evidence>
<evidence type="ECO:0000256" key="1">
    <source>
        <dbReference type="ARBA" id="ARBA00010838"/>
    </source>
</evidence>
<organism evidence="5 6">
    <name type="scientific">bacterium (Candidatus Ratteibacteria) CG23_combo_of_CG06-09_8_20_14_all_48_7</name>
    <dbReference type="NCBI Taxonomy" id="2014292"/>
    <lineage>
        <taxon>Bacteria</taxon>
        <taxon>Candidatus Ratteibacteria</taxon>
    </lineage>
</organism>
<name>A0A2G9Y9K7_9BACT</name>
<dbReference type="SUPFAM" id="SSF51445">
    <property type="entry name" value="(Trans)glycosidases"/>
    <property type="match status" value="1"/>
</dbReference>
<comment type="caution">
    <text evidence="5">The sequence shown here is derived from an EMBL/GenBank/DDBJ whole genome shotgun (WGS) entry which is preliminary data.</text>
</comment>
<dbReference type="Pfam" id="PF00232">
    <property type="entry name" value="Glyco_hydro_1"/>
    <property type="match status" value="1"/>
</dbReference>
<dbReference type="AlphaFoldDB" id="A0A2G9Y9K7"/>
<dbReference type="GO" id="GO:0016052">
    <property type="term" value="P:carbohydrate catabolic process"/>
    <property type="evidence" value="ECO:0007669"/>
    <property type="project" value="TreeGrafter"/>
</dbReference>
<sequence length="92" mass="10393">RLIDALVKAGIKPFVTLCHYDIPQVLDEKYGGWVNREMTDWFADYAQHMARIYGDRVRHWATINEPWCIADGHYGGTHEPPGLGDPKAGIIG</sequence>
<comment type="similarity">
    <text evidence="1 4">Belongs to the glycosyl hydrolase 1 family.</text>
</comment>
<evidence type="ECO:0000313" key="6">
    <source>
        <dbReference type="Proteomes" id="UP000230392"/>
    </source>
</evidence>
<feature type="non-terminal residue" evidence="5">
    <location>
        <position position="1"/>
    </location>
</feature>
<dbReference type="Proteomes" id="UP000230392">
    <property type="component" value="Unassembled WGS sequence"/>
</dbReference>
<dbReference type="InterPro" id="IPR001360">
    <property type="entry name" value="Glyco_hydro_1"/>
</dbReference>